<evidence type="ECO:0000256" key="1">
    <source>
        <dbReference type="SAM" id="MobiDB-lite"/>
    </source>
</evidence>
<dbReference type="VEuPathDB" id="TriTrypDB:Lsey_0143_0140"/>
<evidence type="ECO:0000313" key="3">
    <source>
        <dbReference type="Proteomes" id="UP000038009"/>
    </source>
</evidence>
<feature type="compositionally biased region" description="Polar residues" evidence="1">
    <location>
        <begin position="388"/>
        <end position="400"/>
    </location>
</feature>
<feature type="region of interest" description="Disordered" evidence="1">
    <location>
        <begin position="377"/>
        <end position="401"/>
    </location>
</feature>
<keyword evidence="3" id="KW-1185">Reference proteome</keyword>
<dbReference type="OMA" id="AGLYACY"/>
<evidence type="ECO:0008006" key="4">
    <source>
        <dbReference type="Google" id="ProtNLM"/>
    </source>
</evidence>
<comment type="caution">
    <text evidence="2">The sequence shown here is derived from an EMBL/GenBank/DDBJ whole genome shotgun (WGS) entry which is preliminary data.</text>
</comment>
<sequence>MCPPLAFAQIPDAVVRAIRNASKPFLLLQSSRYTSAGMSSKATTEIAALPLIMRTKSLFPQQANGQLDARHVLPSTWSELYRSAVEELPDTQAKRLWGLVSTVLSVLEQSGNPAGVNASAAIVKWNDRFSAQLDDVDVLMATLQRSNSLCLGEAEVEDMGSKVLGHIEDAFLTGHFETAAALMDALLAFLRRGRSSLLSAEVETALADVRRILATAFHDSDSHRNVWVRSANSQLQESRNTLMNPSGGPSNGDRGAVDALVEDLCATCVDMLVLITKDAARLLERCRESKRSAVDFLVAVCAIMEPYAELPRVAALFDEYVGKWYGDNTNGTDEDLQWYYEAVQAVLEAETLTGVVEAMQRVAHISSNAFLHGGEAGGARRGSHCESTRASQPADISSDNGEIYDSDSASDTVSLREVAADTTAAPVTPLQARYFIVACMAAHVADLCAPAAIAASDSDIYLTFTRNDLVSAYAELFAFHARTWRVAGLYACYSPLINPRFLADVVESVAPHAVVDEVTYRSLLAFFLTSWSTHSDHQRAVRSKLELVLPGNATVSRWWAAMDFCYAEAYRKVHRYIIVMLLNHKKWARAAWLAVETGLTDTLQSHLRLILSSSDALISEELYAVGCAVQRAFVATDNSPSAELTRYLCAAAALAAYRQAATTANAALKGASHVSAATPAEAAFSVDAVLKTVVTCLQAIEAAVKCTDECDVMLHPSTTFTLVEHGASLLLSLRQLMRDPVTGDPTSSMHLSSCLLPLLVEAYQLSSVHFGLADPTLERRCQALGEKLADVRHACI</sequence>
<name>A0A0N0P593_LEPSE</name>
<organism evidence="2 3">
    <name type="scientific">Leptomonas seymouri</name>
    <dbReference type="NCBI Taxonomy" id="5684"/>
    <lineage>
        <taxon>Eukaryota</taxon>
        <taxon>Discoba</taxon>
        <taxon>Euglenozoa</taxon>
        <taxon>Kinetoplastea</taxon>
        <taxon>Metakinetoplastina</taxon>
        <taxon>Trypanosomatida</taxon>
        <taxon>Trypanosomatidae</taxon>
        <taxon>Leishmaniinae</taxon>
        <taxon>Leptomonas</taxon>
    </lineage>
</organism>
<dbReference type="AlphaFoldDB" id="A0A0N0P593"/>
<accession>A0A0N0P593</accession>
<dbReference type="EMBL" id="LJSK01000143">
    <property type="protein sequence ID" value="KPI86196.1"/>
    <property type="molecule type" value="Genomic_DNA"/>
</dbReference>
<dbReference type="OrthoDB" id="272090at2759"/>
<dbReference type="Proteomes" id="UP000038009">
    <property type="component" value="Unassembled WGS sequence"/>
</dbReference>
<evidence type="ECO:0000313" key="2">
    <source>
        <dbReference type="EMBL" id="KPI86196.1"/>
    </source>
</evidence>
<gene>
    <name evidence="2" type="ORF">ABL78_4749</name>
</gene>
<proteinExistence type="predicted"/>
<reference evidence="2 3" key="1">
    <citation type="journal article" date="2015" name="PLoS Pathog.">
        <title>Leptomonas seymouri: Adaptations to the Dixenous Life Cycle Analyzed by Genome Sequencing, Transcriptome Profiling and Co-infection with Leishmania donovani.</title>
        <authorList>
            <person name="Kraeva N."/>
            <person name="Butenko A."/>
            <person name="Hlavacova J."/>
            <person name="Kostygov A."/>
            <person name="Myskova J."/>
            <person name="Grybchuk D."/>
            <person name="Lestinova T."/>
            <person name="Votypka J."/>
            <person name="Volf P."/>
            <person name="Opperdoes F."/>
            <person name="Flegontov P."/>
            <person name="Lukes J."/>
            <person name="Yurchenko V."/>
        </authorList>
    </citation>
    <scope>NUCLEOTIDE SEQUENCE [LARGE SCALE GENOMIC DNA]</scope>
    <source>
        <strain evidence="2 3">ATCC 30220</strain>
    </source>
</reference>
<protein>
    <recommendedName>
        <fullName evidence="4">Nuclear pore complex protein Nup85</fullName>
    </recommendedName>
</protein>